<gene>
    <name evidence="1" type="ORF">RIMI_LOCUS1113888</name>
</gene>
<evidence type="ECO:0000313" key="1">
    <source>
        <dbReference type="EMBL" id="CAJ0919731.1"/>
    </source>
</evidence>
<comment type="caution">
    <text evidence="1">The sequence shown here is derived from an EMBL/GenBank/DDBJ whole genome shotgun (WGS) entry which is preliminary data.</text>
</comment>
<dbReference type="PANTHER" id="PTHR21301">
    <property type="entry name" value="REVERSE TRANSCRIPTASE"/>
    <property type="match status" value="1"/>
</dbReference>
<organism evidence="1 2">
    <name type="scientific">Ranitomeya imitator</name>
    <name type="common">mimic poison frog</name>
    <dbReference type="NCBI Taxonomy" id="111125"/>
    <lineage>
        <taxon>Eukaryota</taxon>
        <taxon>Metazoa</taxon>
        <taxon>Chordata</taxon>
        <taxon>Craniata</taxon>
        <taxon>Vertebrata</taxon>
        <taxon>Euteleostomi</taxon>
        <taxon>Amphibia</taxon>
        <taxon>Batrachia</taxon>
        <taxon>Anura</taxon>
        <taxon>Neobatrachia</taxon>
        <taxon>Hyloidea</taxon>
        <taxon>Dendrobatidae</taxon>
        <taxon>Dendrobatinae</taxon>
        <taxon>Ranitomeya</taxon>
    </lineage>
</organism>
<keyword evidence="2" id="KW-1185">Reference proteome</keyword>
<dbReference type="Proteomes" id="UP001176940">
    <property type="component" value="Unassembled WGS sequence"/>
</dbReference>
<accession>A0ABN9KT29</accession>
<sequence length="281" mass="32759">MNCRLFQGDRRLTFQVMYKRPDVLQTMPVDERRTFQDLLDLLEENESGPNRRRFPHKNKSLRTPSFSLVPAIKIFFEVVKRDILSMSTRLLCRAAQFSIITPQEKRYLEVVNPVTATFYMLPKIHKDSVRPPGRPIVSSIGSMCEKAGRSLATDLYRKPTATNSLLDFTSFHPWHTKARDLTDRFHQKGYPKRIISTAYQRARSQDQRSLLSSRRRCQETQTRFITDFNNGWRQFSWVSEPLMELIHLLHCILAIGLLIVCELVAMEAGLSDNWIFLSFTS</sequence>
<reference evidence="1" key="1">
    <citation type="submission" date="2023-07" db="EMBL/GenBank/DDBJ databases">
        <authorList>
            <person name="Stuckert A."/>
        </authorList>
    </citation>
    <scope>NUCLEOTIDE SEQUENCE</scope>
</reference>
<evidence type="ECO:0000313" key="2">
    <source>
        <dbReference type="Proteomes" id="UP001176940"/>
    </source>
</evidence>
<protein>
    <submittedName>
        <fullName evidence="1">Uncharacterized protein</fullName>
    </submittedName>
</protein>
<dbReference type="PANTHER" id="PTHR21301:SF12">
    <property type="match status" value="1"/>
</dbReference>
<dbReference type="EMBL" id="CAUEEQ010001431">
    <property type="protein sequence ID" value="CAJ0919731.1"/>
    <property type="molecule type" value="Genomic_DNA"/>
</dbReference>
<name>A0ABN9KT29_9NEOB</name>
<proteinExistence type="predicted"/>